<organism evidence="3 4">
    <name type="scientific">Willisornis vidua</name>
    <name type="common">Xingu scale-backed antbird</name>
    <dbReference type="NCBI Taxonomy" id="1566151"/>
    <lineage>
        <taxon>Eukaryota</taxon>
        <taxon>Metazoa</taxon>
        <taxon>Chordata</taxon>
        <taxon>Craniata</taxon>
        <taxon>Vertebrata</taxon>
        <taxon>Euteleostomi</taxon>
        <taxon>Archelosauria</taxon>
        <taxon>Archosauria</taxon>
        <taxon>Dinosauria</taxon>
        <taxon>Saurischia</taxon>
        <taxon>Theropoda</taxon>
        <taxon>Coelurosauria</taxon>
        <taxon>Aves</taxon>
        <taxon>Neognathae</taxon>
        <taxon>Neoaves</taxon>
        <taxon>Telluraves</taxon>
        <taxon>Australaves</taxon>
        <taxon>Passeriformes</taxon>
        <taxon>Thamnophilidae</taxon>
        <taxon>Willisornis</taxon>
    </lineage>
</organism>
<accession>A0ABQ9DLI6</accession>
<dbReference type="EMBL" id="WHWB01033258">
    <property type="protein sequence ID" value="KAJ7420970.1"/>
    <property type="molecule type" value="Genomic_DNA"/>
</dbReference>
<dbReference type="PANTHER" id="PTHR15836">
    <property type="entry name" value="PERIPHILIN 1"/>
    <property type="match status" value="1"/>
</dbReference>
<feature type="compositionally biased region" description="Pro residues" evidence="1">
    <location>
        <begin position="47"/>
        <end position="57"/>
    </location>
</feature>
<name>A0ABQ9DLI6_9PASS</name>
<evidence type="ECO:0000313" key="4">
    <source>
        <dbReference type="Proteomes" id="UP001145742"/>
    </source>
</evidence>
<evidence type="ECO:0000256" key="1">
    <source>
        <dbReference type="SAM" id="MobiDB-lite"/>
    </source>
</evidence>
<dbReference type="Pfam" id="PF25234">
    <property type="entry name" value="Periphilin_C"/>
    <property type="match status" value="1"/>
</dbReference>
<feature type="region of interest" description="Disordered" evidence="1">
    <location>
        <begin position="1"/>
        <end position="115"/>
    </location>
</feature>
<evidence type="ECO:0000313" key="3">
    <source>
        <dbReference type="EMBL" id="KAJ7420970.1"/>
    </source>
</evidence>
<reference evidence="3" key="1">
    <citation type="submission" date="2019-10" db="EMBL/GenBank/DDBJ databases">
        <authorList>
            <person name="Soares A.E.R."/>
            <person name="Aleixo A."/>
            <person name="Schneider P."/>
            <person name="Miyaki C.Y."/>
            <person name="Schneider M.P."/>
            <person name="Mello C."/>
            <person name="Vasconcelos A.T.R."/>
        </authorList>
    </citation>
    <scope>NUCLEOTIDE SEQUENCE</scope>
    <source>
        <tissue evidence="3">Muscle</tissue>
    </source>
</reference>
<proteinExistence type="predicted"/>
<dbReference type="PANTHER" id="PTHR15836:SF4">
    <property type="entry name" value="PERIPHILIN-1"/>
    <property type="match status" value="1"/>
</dbReference>
<comment type="caution">
    <text evidence="3">The sequence shown here is derived from an EMBL/GenBank/DDBJ whole genome shotgun (WGS) entry which is preliminary data.</text>
</comment>
<dbReference type="InterPro" id="IPR057603">
    <property type="entry name" value="Periphilin-1_C"/>
</dbReference>
<evidence type="ECO:0000259" key="2">
    <source>
        <dbReference type="Pfam" id="PF25234"/>
    </source>
</evidence>
<dbReference type="InterPro" id="IPR028851">
    <property type="entry name" value="Pphln1"/>
</dbReference>
<feature type="region of interest" description="Disordered" evidence="1">
    <location>
        <begin position="134"/>
        <end position="241"/>
    </location>
</feature>
<gene>
    <name evidence="3" type="ORF">WISP_45215</name>
</gene>
<dbReference type="Proteomes" id="UP001145742">
    <property type="component" value="Unassembled WGS sequence"/>
</dbReference>
<sequence length="358" mass="40020">MAGSAKPGPWWDGPGPWPPPGPEDAWDEPPWEHQDRRHQRRWVRPGPRSPRPFPGPDGIPWNEEEDRIWAPHDFPPPSWDEREDLQGPQDDFGEGWHMPWPRGPRPFPGHDGIPWNEEEEDRIWAPHDFPPPHWNYREDIQGPEDFTEDWYPVEPEAGQTPVGSQDQDPSALGTGPIALEENSAETEEHLKVEPCSPTVPEAGTGDESYSQSPAAPLDPTEREYLASSSSGDVGAELSPRSWGQQCLPSGAGEAEAEAAHDWGADGQHQLCFTLPTRSPSRTELRSAAVLARKEEIELSYQQFSLTIAVVATMLLQKEPSMEAALGLALRANLRQGRIHHLQELEDFIDNYDSATPSH</sequence>
<feature type="domain" description="Periphilin-1 C-terminal" evidence="2">
    <location>
        <begin position="280"/>
        <end position="353"/>
    </location>
</feature>
<keyword evidence="4" id="KW-1185">Reference proteome</keyword>
<protein>
    <recommendedName>
        <fullName evidence="2">Periphilin-1 C-terminal domain-containing protein</fullName>
    </recommendedName>
</protein>